<sequence length="53" mass="6098">MQLIDILNDTPKSDLVIRVLYHCAECFYQALMMKLGTQNGYTDIVLFAYTPII</sequence>
<dbReference type="EMBL" id="BAIV01000006">
    <property type="protein sequence ID" value="GAE83028.1"/>
    <property type="molecule type" value="Genomic_DNA"/>
</dbReference>
<evidence type="ECO:0000313" key="1">
    <source>
        <dbReference type="EMBL" id="GAE83028.1"/>
    </source>
</evidence>
<name>W4UQY6_9BACE</name>
<evidence type="ECO:0000313" key="2">
    <source>
        <dbReference type="Proteomes" id="UP000019131"/>
    </source>
</evidence>
<protein>
    <submittedName>
        <fullName evidence="1">Uncharacterized protein</fullName>
    </submittedName>
</protein>
<reference evidence="1 2" key="1">
    <citation type="journal article" date="2014" name="Genome Announc.">
        <title>Draft Genome Sequence of Bacteroides reticulotermitis Strain JCM 10512T, Isolated from the Gut of a Termite.</title>
        <authorList>
            <person name="Yuki M."/>
            <person name="Oshima K."/>
            <person name="Suda W."/>
            <person name="Sakamoto M."/>
            <person name="Iida T."/>
            <person name="Hattori M."/>
            <person name="Ohkuma M."/>
        </authorList>
    </citation>
    <scope>NUCLEOTIDE SEQUENCE [LARGE SCALE GENOMIC DNA]</scope>
    <source>
        <strain evidence="1 2">JCM 10512</strain>
    </source>
</reference>
<gene>
    <name evidence="1" type="ORF">JCM10512_1278</name>
</gene>
<organism evidence="1 2">
    <name type="scientific">Bacteroides reticulotermitis JCM 10512</name>
    <dbReference type="NCBI Taxonomy" id="1445607"/>
    <lineage>
        <taxon>Bacteria</taxon>
        <taxon>Pseudomonadati</taxon>
        <taxon>Bacteroidota</taxon>
        <taxon>Bacteroidia</taxon>
        <taxon>Bacteroidales</taxon>
        <taxon>Bacteroidaceae</taxon>
        <taxon>Bacteroides</taxon>
    </lineage>
</organism>
<proteinExistence type="predicted"/>
<dbReference type="Proteomes" id="UP000019131">
    <property type="component" value="Unassembled WGS sequence"/>
</dbReference>
<comment type="caution">
    <text evidence="1">The sequence shown here is derived from an EMBL/GenBank/DDBJ whole genome shotgun (WGS) entry which is preliminary data.</text>
</comment>
<dbReference type="AlphaFoldDB" id="W4UQY6"/>
<accession>W4UQY6</accession>
<keyword evidence="2" id="KW-1185">Reference proteome</keyword>